<evidence type="ECO:0000313" key="2">
    <source>
        <dbReference type="Proteomes" id="UP001164712"/>
    </source>
</evidence>
<dbReference type="SUPFAM" id="SSF46894">
    <property type="entry name" value="C-terminal effector domain of the bipartite response regulators"/>
    <property type="match status" value="1"/>
</dbReference>
<evidence type="ECO:0000313" key="1">
    <source>
        <dbReference type="EMBL" id="WAT01335.1"/>
    </source>
</evidence>
<dbReference type="InterPro" id="IPR016032">
    <property type="entry name" value="Sig_transdc_resp-reg_C-effctor"/>
</dbReference>
<dbReference type="EMBL" id="CP114058">
    <property type="protein sequence ID" value="WAT01335.1"/>
    <property type="molecule type" value="Genomic_DNA"/>
</dbReference>
<keyword evidence="2" id="KW-1185">Reference proteome</keyword>
<gene>
    <name evidence="1" type="ORF">O1V66_00430</name>
</gene>
<sequence>MNTKPIVPSLLLNNPFDNFPMVECLGNEMKINSQIFEVTEKHKRLVICLLNDITLKNDIINIVWYEQAGMVSDNNYHQLIHKFRNLLSEHQLPKTMLKTIPRHGVMLDFSVLPPVQAREISGNALLIKKSITFSAIASLFTATLAMISKTINR</sequence>
<name>A0ABY7HPR3_9GAMM</name>
<proteinExistence type="predicted"/>
<protein>
    <recommendedName>
        <fullName evidence="3">OmpR/PhoB-type domain-containing protein</fullName>
    </recommendedName>
</protein>
<reference evidence="1" key="1">
    <citation type="submission" date="2022-12" db="EMBL/GenBank/DDBJ databases">
        <title>Complete genome sequence of an Australian strain of Rouxiella badensis DAR84756 and resolution of the R. badensis DSM100043 and R. chamberiensis DSM28324 genomes.</title>
        <authorList>
            <person name="Paul S."/>
            <person name="Anderson P.J."/>
            <person name="Maynard G."/>
            <person name="Dyall-Smith M."/>
            <person name="Kudinha T."/>
        </authorList>
    </citation>
    <scope>NUCLEOTIDE SEQUENCE</scope>
    <source>
        <strain evidence="1">DSM 28324</strain>
    </source>
</reference>
<dbReference type="Proteomes" id="UP001164712">
    <property type="component" value="Chromosome"/>
</dbReference>
<dbReference type="RefSeq" id="WP_241481439.1">
    <property type="nucleotide sequence ID" value="NZ_CP114058.1"/>
</dbReference>
<organism evidence="1 2">
    <name type="scientific">Rouxiella chamberiensis</name>
    <dbReference type="NCBI Taxonomy" id="1513468"/>
    <lineage>
        <taxon>Bacteria</taxon>
        <taxon>Pseudomonadati</taxon>
        <taxon>Pseudomonadota</taxon>
        <taxon>Gammaproteobacteria</taxon>
        <taxon>Enterobacterales</taxon>
        <taxon>Yersiniaceae</taxon>
        <taxon>Rouxiella</taxon>
    </lineage>
</organism>
<dbReference type="InterPro" id="IPR036388">
    <property type="entry name" value="WH-like_DNA-bd_sf"/>
</dbReference>
<dbReference type="Gene3D" id="1.10.10.10">
    <property type="entry name" value="Winged helix-like DNA-binding domain superfamily/Winged helix DNA-binding domain"/>
    <property type="match status" value="1"/>
</dbReference>
<evidence type="ECO:0008006" key="3">
    <source>
        <dbReference type="Google" id="ProtNLM"/>
    </source>
</evidence>
<accession>A0ABY7HPR3</accession>